<feature type="compositionally biased region" description="Basic and acidic residues" evidence="1">
    <location>
        <begin position="1"/>
        <end position="15"/>
    </location>
</feature>
<comment type="caution">
    <text evidence="3">The sequence shown here is derived from an EMBL/GenBank/DDBJ whole genome shotgun (WGS) entry which is preliminary data.</text>
</comment>
<name>A0A438ICE6_VITVI</name>
<feature type="region of interest" description="Disordered" evidence="1">
    <location>
        <begin position="390"/>
        <end position="419"/>
    </location>
</feature>
<dbReference type="SUPFAM" id="SSF56219">
    <property type="entry name" value="DNase I-like"/>
    <property type="match status" value="1"/>
</dbReference>
<dbReference type="InterPro" id="IPR026960">
    <property type="entry name" value="RVT-Znf"/>
</dbReference>
<evidence type="ECO:0000313" key="3">
    <source>
        <dbReference type="EMBL" id="RVW94396.1"/>
    </source>
</evidence>
<dbReference type="PANTHER" id="PTHR33116:SF78">
    <property type="entry name" value="OS12G0587133 PROTEIN"/>
    <property type="match status" value="1"/>
</dbReference>
<feature type="region of interest" description="Disordered" evidence="1">
    <location>
        <begin position="1"/>
        <end position="34"/>
    </location>
</feature>
<dbReference type="InterPro" id="IPR000477">
    <property type="entry name" value="RT_dom"/>
</dbReference>
<dbReference type="PROSITE" id="PS50878">
    <property type="entry name" value="RT_POL"/>
    <property type="match status" value="1"/>
</dbReference>
<reference evidence="3 4" key="1">
    <citation type="journal article" date="2018" name="PLoS Genet.">
        <title>Population sequencing reveals clonal diversity and ancestral inbreeding in the grapevine cultivar Chardonnay.</title>
        <authorList>
            <person name="Roach M.J."/>
            <person name="Johnson D.L."/>
            <person name="Bohlmann J."/>
            <person name="van Vuuren H.J."/>
            <person name="Jones S.J."/>
            <person name="Pretorius I.S."/>
            <person name="Schmidt S.A."/>
            <person name="Borneman A.R."/>
        </authorList>
    </citation>
    <scope>NUCLEOTIDE SEQUENCE [LARGE SCALE GENOMIC DNA]</scope>
    <source>
        <strain evidence="4">cv. Chardonnay</strain>
        <tissue evidence="3">Leaf</tissue>
    </source>
</reference>
<feature type="compositionally biased region" description="Polar residues" evidence="1">
    <location>
        <begin position="475"/>
        <end position="488"/>
    </location>
</feature>
<protein>
    <submittedName>
        <fullName evidence="3">LINE-1 retrotransposable element ORF2 protein</fullName>
    </submittedName>
</protein>
<gene>
    <name evidence="3" type="primary">LORF2_169</name>
    <name evidence="3" type="ORF">CK203_037846</name>
</gene>
<feature type="region of interest" description="Disordered" evidence="1">
    <location>
        <begin position="431"/>
        <end position="508"/>
    </location>
</feature>
<evidence type="ECO:0000256" key="1">
    <source>
        <dbReference type="SAM" id="MobiDB-lite"/>
    </source>
</evidence>
<dbReference type="PANTHER" id="PTHR33116">
    <property type="entry name" value="REVERSE TRANSCRIPTASE ZINC-BINDING DOMAIN-CONTAINING PROTEIN-RELATED-RELATED"/>
    <property type="match status" value="1"/>
</dbReference>
<dbReference type="InterPro" id="IPR005135">
    <property type="entry name" value="Endo/exonuclease/phosphatase"/>
</dbReference>
<dbReference type="SUPFAM" id="SSF56672">
    <property type="entry name" value="DNA/RNA polymerases"/>
    <property type="match status" value="1"/>
</dbReference>
<dbReference type="Proteomes" id="UP000288805">
    <property type="component" value="Unassembled WGS sequence"/>
</dbReference>
<dbReference type="InterPro" id="IPR025558">
    <property type="entry name" value="DUF4283"/>
</dbReference>
<dbReference type="Pfam" id="PF13966">
    <property type="entry name" value="zf-RVT"/>
    <property type="match status" value="1"/>
</dbReference>
<proteinExistence type="predicted"/>
<dbReference type="GO" id="GO:0003824">
    <property type="term" value="F:catalytic activity"/>
    <property type="evidence" value="ECO:0007669"/>
    <property type="project" value="InterPro"/>
</dbReference>
<dbReference type="Pfam" id="PF00078">
    <property type="entry name" value="RVT_1"/>
    <property type="match status" value="1"/>
</dbReference>
<dbReference type="InterPro" id="IPR036691">
    <property type="entry name" value="Endo/exonu/phosph_ase_sf"/>
</dbReference>
<dbReference type="CDD" id="cd01650">
    <property type="entry name" value="RT_nLTR_like"/>
    <property type="match status" value="1"/>
</dbReference>
<evidence type="ECO:0000313" key="4">
    <source>
        <dbReference type="Proteomes" id="UP000288805"/>
    </source>
</evidence>
<feature type="domain" description="Reverse transcriptase" evidence="2">
    <location>
        <begin position="1150"/>
        <end position="1430"/>
    </location>
</feature>
<dbReference type="Gene3D" id="3.60.10.10">
    <property type="entry name" value="Endonuclease/exonuclease/phosphatase"/>
    <property type="match status" value="1"/>
</dbReference>
<evidence type="ECO:0000259" key="2">
    <source>
        <dbReference type="PROSITE" id="PS50878"/>
    </source>
</evidence>
<dbReference type="Pfam" id="PF14111">
    <property type="entry name" value="DUF4283"/>
    <property type="match status" value="1"/>
</dbReference>
<dbReference type="EMBL" id="QGNW01000122">
    <property type="protein sequence ID" value="RVW94396.1"/>
    <property type="molecule type" value="Genomic_DNA"/>
</dbReference>
<sequence length="1852" mass="209990">MGERERAKEGERECAGDCNGEEGDEGSAPRRRRKECKFSVESKEFEIIGDERKGKLQVLIVEKKGGVESWVRLGSDSLGLFMEGLKLCIMDEKETGWGREWKEQGRTFSMSRGINNAGEYIRLGVSDLERKHFCIFVPRGRKEKRGWMTMADKIKEVIGAFVSRSKTQEGKAMGKIAGGNSYATIAKRALRSNVGEEDDLEKLGQRWAKSWELKGSLGLAKMEKGRVLLDFEDLEEARRVVSSGNRTIEGVQVGLDFWSPRSGCWTEEEKAKEIWVRLFGLPVSFWSPEILKKVGDECGGFITADEQTKTLGELQWARILVRGRGGARPSVLEVVVEEEVYEIALWWECRPVIRRSSRQADGRCSSEVGRAVGGWVVSNEGRGPIVPSWTQSGAVHPLSPNASQKVLKGDGGPGLKSGRMGLKLKGVALSPNAGPSCRPDEVGCSNIGPVSPSNKGPSSKGYGPQSVRSVDTREGPSSSSAGQDQNISQKKDLLWTGPDPGKTHAPEPFVAWETEDLRKLNGVVRISETDKALEEESTRYGKGLGSWGKRVLGISHLNSFNFDQTPGVESFGHSGDWNEGVRVDNTMWLTVYEGYVERSNGCREVGAKESSSAMERGILEVGAICDTQTERGMQEDKWEESDLAKFSQFLGFPTEGLEKEILKFLSQIRKRREKIHKRLGTGQRAPDYDCPMKMKILSWNVRGANDSSKRKVIKTFIRNQRVDVICIQETKIQAMSDNIARSIGSGRFLEWKAVNAEGASGGILMCWDKRTLEVLDWEEGQFTLSCRFRNVENGAIWIFTGVYGLFSKMEKEALWDELGAIRGLWEDPWCIGGDFNITLFPRERSSQRRMNSAMRKFAEIVDDLGLMDLPLQGGEFTWNGGQNNQAVSSGLRSFPNYACGGGGIRRGPTPFRFENMWLKVEGFKDLVRSWWQGTEVRGSGSYKLAIKMKEVKQKLKVWNREVFGKLETNKSSALQQVEFWDREESERILTVEETELKKEAKDNYRKWVIMEETHWRQLSREIWLKEGDRNTGFFHRMASAHRRNNHLEKIKINGEWLLEEQEIREGIASTFQSLLSEDMGWKADIGGLRLDQISQQEAETLERPFTEEEIYVALMEMNGDKAPGPDGFTMAFWQSCWEFIKEEILEMFKDFYDHSSFLKSLNNTFLVLIPKKSGAEDLRDFRPISLLGGLYKLLAKVLANRLKKVVGKVVSTSQNAFVKGRQILDASLVANEVIDTWQRQKEKGIICKLDIEKAYDCINWKFLVKVLQKMGFGSKWVGWMWSCLSSAKFSVLVNGVSAGFFPSTKGLRQGDPLSPYLFIMGMEVLDVLIRRAVEGGFLSGCNIRGGSGPSLNISHLFFADDTIIFCEARKDHLSYLGWILFWFEAASGLKINLAKSEIIPVGEVVEVEELAVELGCRVGTLPSQYLGLPLGAPNRAPYIWDGVEERVRRRLALWKRQYISKGGRVTLIKSTLASMPIYQMSIFRMPKVVVRRIEKVQRDFLWGGGNMERKVHLVKWEVVCTDKEKGGLGLRKLALLNKALLGKWIWRYACEKNILWRQVIKVKYGQEGLDWRPKKGNGAVGVGVWKEIWKESDWCWDNITFRVGKGNLICFWTDVWCSESSLAQCFPHLFGMAAHQSLTVEEMWDQNSGQGNWNLHFLRDFNDWEIELVGEFLHILRGFKPSLEEDSVIWRKGRSGQFRVKEAYSLLTNSEVMGFPHKSIWVARVPTKVAFFAWEASWGKVLTLDSLQRRGFQLPNRCFLCECEEESVNHILIYCTVVRALWDIVFGLVDVKWVFPGTVKEVLASWRGSFVGKKRKKIWDAIPLCIFWTLAKLYVGEEAFSLIGFLEWIAST</sequence>
<dbReference type="InterPro" id="IPR043502">
    <property type="entry name" value="DNA/RNA_pol_sf"/>
</dbReference>
<organism evidence="3 4">
    <name type="scientific">Vitis vinifera</name>
    <name type="common">Grape</name>
    <dbReference type="NCBI Taxonomy" id="29760"/>
    <lineage>
        <taxon>Eukaryota</taxon>
        <taxon>Viridiplantae</taxon>
        <taxon>Streptophyta</taxon>
        <taxon>Embryophyta</taxon>
        <taxon>Tracheophyta</taxon>
        <taxon>Spermatophyta</taxon>
        <taxon>Magnoliopsida</taxon>
        <taxon>eudicotyledons</taxon>
        <taxon>Gunneridae</taxon>
        <taxon>Pentapetalae</taxon>
        <taxon>rosids</taxon>
        <taxon>Vitales</taxon>
        <taxon>Vitaceae</taxon>
        <taxon>Viteae</taxon>
        <taxon>Vitis</taxon>
    </lineage>
</organism>
<dbReference type="Pfam" id="PF03372">
    <property type="entry name" value="Exo_endo_phos"/>
    <property type="match status" value="1"/>
</dbReference>
<accession>A0A438ICE6</accession>